<sequence length="188" mass="20865">MPLQFDSNSSDPLHCPSNDLVARFDRTPFVTDCRNDRALRQNLIGVIMRHAFLCLLLGALSFCSSLVRAEPTSLTSLPGEWLQVDSNAGHCADCRIVIEESGSDFTVKANNGWSAVVRQSFEGKPYVAGKGSWRPNIGGFYGGKQFYLNLGMKDDHLLMLMTVPRPDGRTNNIKSIFKRHEVSDGKQT</sequence>
<dbReference type="AlphaFoldDB" id="Q6N1X4"/>
<reference evidence="1" key="1">
    <citation type="journal article" date="2004" name="Nat. Biotechnol.">
        <title>Complete genome sequence of the metabolically versatile photosynthetic bacterium Rhodopseudomonas palustris.</title>
        <authorList>
            <person name="Larimer F.W."/>
            <person name="Chain P."/>
            <person name="Hauser L."/>
            <person name="Lamerdin J."/>
            <person name="Malfatti S."/>
            <person name="Do L."/>
            <person name="Land M.L."/>
            <person name="Pelletier D.A."/>
            <person name="Beatty J.T."/>
            <person name="Lang A.S."/>
            <person name="Tabita F.R."/>
            <person name="Gibson J.L."/>
            <person name="Hanson T.E."/>
            <person name="Bobst C."/>
            <person name="Torres J.L."/>
            <person name="Peres C."/>
            <person name="Harrison F.H."/>
            <person name="Gibson J."/>
            <person name="Harwood C.S."/>
        </authorList>
    </citation>
    <scope>NUCLEOTIDE SEQUENCE [LARGE SCALE GENOMIC DNA]</scope>
    <source>
        <strain evidence="1">CGA009</strain>
    </source>
</reference>
<accession>Q6N1X4</accession>
<protein>
    <submittedName>
        <fullName evidence="1">Uncharacterized protein</fullName>
    </submittedName>
</protein>
<organism evidence="1">
    <name type="scientific">Rhodopseudomonas palustris (strain ATCC BAA-98 / CGA009)</name>
    <dbReference type="NCBI Taxonomy" id="258594"/>
    <lineage>
        <taxon>Bacteria</taxon>
        <taxon>Pseudomonadati</taxon>
        <taxon>Pseudomonadota</taxon>
        <taxon>Alphaproteobacteria</taxon>
        <taxon>Hyphomicrobiales</taxon>
        <taxon>Nitrobacteraceae</taxon>
        <taxon>Rhodopseudomonas</taxon>
    </lineage>
</organism>
<gene>
    <name evidence="1" type="ordered locus">RPA4278</name>
</gene>
<dbReference type="EMBL" id="BX572606">
    <property type="protein sequence ID" value="CAE29719.1"/>
    <property type="molecule type" value="Genomic_DNA"/>
</dbReference>
<dbReference type="STRING" id="258594.RPA4278"/>
<dbReference type="HOGENOM" id="CLU_123893_0_0_5"/>
<evidence type="ECO:0000313" key="1">
    <source>
        <dbReference type="EMBL" id="CAE29719.1"/>
    </source>
</evidence>
<dbReference type="eggNOG" id="ENOG502ZGWD">
    <property type="taxonomic scope" value="Bacteria"/>
</dbReference>
<proteinExistence type="predicted"/>
<name>Q6N1X4_RHOPA</name>